<dbReference type="AlphaFoldDB" id="A0A8B8MMN0"/>
<dbReference type="GeneID" id="113874469"/>
<evidence type="ECO:0000259" key="2">
    <source>
        <dbReference type="Pfam" id="PF04784"/>
    </source>
</evidence>
<accession>A0A8B8MMN0</accession>
<feature type="coiled-coil region" evidence="1">
    <location>
        <begin position="70"/>
        <end position="97"/>
    </location>
</feature>
<protein>
    <submittedName>
        <fullName evidence="5">Uncharacterized protein LOC113874469</fullName>
    </submittedName>
</protein>
<evidence type="ECO:0000256" key="1">
    <source>
        <dbReference type="SAM" id="Coils"/>
    </source>
</evidence>
<dbReference type="PANTHER" id="PTHR46248:SF4">
    <property type="entry name" value="OS01G0147800 PROTEIN"/>
    <property type="match status" value="1"/>
</dbReference>
<gene>
    <name evidence="5" type="primary">LOC113874469</name>
</gene>
<feature type="domain" description="Ternary complex factor MIP1 leucine-zipper" evidence="3">
    <location>
        <begin position="13"/>
        <end position="94"/>
    </location>
</feature>
<keyword evidence="4" id="KW-1185">Reference proteome</keyword>
<dbReference type="KEGG" id="aprc:113874469"/>
<dbReference type="InterPro" id="IPR025757">
    <property type="entry name" value="MIP1_Leuzipper"/>
</dbReference>
<dbReference type="InterPro" id="IPR006869">
    <property type="entry name" value="DUF547"/>
</dbReference>
<dbReference type="Pfam" id="PF14389">
    <property type="entry name" value="Lzipper-MIP1"/>
    <property type="match status" value="1"/>
</dbReference>
<dbReference type="Proteomes" id="UP000694853">
    <property type="component" value="Unplaced"/>
</dbReference>
<evidence type="ECO:0000313" key="4">
    <source>
        <dbReference type="Proteomes" id="UP000694853"/>
    </source>
</evidence>
<evidence type="ECO:0000259" key="3">
    <source>
        <dbReference type="Pfam" id="PF14389"/>
    </source>
</evidence>
<organism evidence="4 5">
    <name type="scientific">Abrus precatorius</name>
    <name type="common">Indian licorice</name>
    <name type="synonym">Glycine abrus</name>
    <dbReference type="NCBI Taxonomy" id="3816"/>
    <lineage>
        <taxon>Eukaryota</taxon>
        <taxon>Viridiplantae</taxon>
        <taxon>Streptophyta</taxon>
        <taxon>Embryophyta</taxon>
        <taxon>Tracheophyta</taxon>
        <taxon>Spermatophyta</taxon>
        <taxon>Magnoliopsida</taxon>
        <taxon>eudicotyledons</taxon>
        <taxon>Gunneridae</taxon>
        <taxon>Pentapetalae</taxon>
        <taxon>rosids</taxon>
        <taxon>fabids</taxon>
        <taxon>Fabales</taxon>
        <taxon>Fabaceae</taxon>
        <taxon>Papilionoideae</taxon>
        <taxon>50 kb inversion clade</taxon>
        <taxon>NPAAA clade</taxon>
        <taxon>indigoferoid/millettioid clade</taxon>
        <taxon>Abreae</taxon>
        <taxon>Abrus</taxon>
    </lineage>
</organism>
<dbReference type="PANTHER" id="PTHR46248">
    <property type="entry name" value="EXPRESSED PROTEIN"/>
    <property type="match status" value="1"/>
</dbReference>
<reference evidence="5" key="2">
    <citation type="submission" date="2025-08" db="UniProtKB">
        <authorList>
            <consortium name="RefSeq"/>
        </authorList>
    </citation>
    <scope>IDENTIFICATION</scope>
    <source>
        <tissue evidence="5">Young leaves</tissue>
    </source>
</reference>
<keyword evidence="1" id="KW-0175">Coiled coil</keyword>
<proteinExistence type="predicted"/>
<dbReference type="OrthoDB" id="418495at2759"/>
<evidence type="ECO:0000313" key="5">
    <source>
        <dbReference type="RefSeq" id="XP_027368494.1"/>
    </source>
</evidence>
<feature type="domain" description="DUF547" evidence="2">
    <location>
        <begin position="317"/>
        <end position="443"/>
    </location>
</feature>
<dbReference type="RefSeq" id="XP_027368494.1">
    <property type="nucleotide sequence ID" value="XM_027512693.1"/>
</dbReference>
<reference evidence="4" key="1">
    <citation type="journal article" date="2019" name="Toxins">
        <title>Detection of Abrin-Like and Prepropulchellin-Like Toxin Genes and Transcripts Using Whole Genome Sequencing and Full-Length Transcript Sequencing of Abrus precatorius.</title>
        <authorList>
            <person name="Hovde B.T."/>
            <person name="Daligault H.E."/>
            <person name="Hanschen E.R."/>
            <person name="Kunde Y.A."/>
            <person name="Johnson M.B."/>
            <person name="Starkenburg S.R."/>
            <person name="Johnson S.L."/>
        </authorList>
    </citation>
    <scope>NUCLEOTIDE SEQUENCE [LARGE SCALE GENOMIC DNA]</scope>
</reference>
<name>A0A8B8MMN0_ABRPR</name>
<sequence length="524" mass="60658">MKFEDYLMEKSQEPQKRQDLEKEVVKLKAQLKCEEALNRILHCALHGPVFSLPLIPSLFPSQVYGLLKELAMVEEEIIMLEREVKELKLRLYQERDQNTDWQIHHRRQPKLYNQFRGSSRYESMITEQRSSSHNYEVLLSKGRMTSHRRASLSSSLDFHSLLSMPRRSNEYEVTRRNTGKIARQYPVYMENAIEKPNELSEELLRCLIAIFLELNRASLDSEESETVPKLTLSCMKSTGFMTKTSFNNKTPSNGNASFLDPYGISSDLDCTARDVGPYKDFIQITRTSLDIDRFSQCLPAFRKLRVLMHKLCDVDLSFLTYKQKLAFWINIYNACIMNAFLDHGLPSTQDKLLSLMNKAAMNVGGIVLNALAIEHFILRHPCESKHGPVDEKEVLLRHAYGLGYPEPNVTFALCRGTWSSPALRVYTSDEVVNQLGRAKVEYLEASVGVTNKRKIIVPKLLQWHMHDFADEMESLLEWIYSQLPRSGSLKRATMECLIRETKYPMSKMVEIQPYESEFRYLLPV</sequence>
<dbReference type="Pfam" id="PF04784">
    <property type="entry name" value="DUF547"/>
    <property type="match status" value="1"/>
</dbReference>